<evidence type="ECO:0000256" key="6">
    <source>
        <dbReference type="ARBA" id="ARBA00023237"/>
    </source>
</evidence>
<dbReference type="OrthoDB" id="9768177at2"/>
<name>A0A6N8L108_9SPHI</name>
<dbReference type="Proteomes" id="UP000435036">
    <property type="component" value="Unassembled WGS sequence"/>
</dbReference>
<accession>A0A6N8L108</accession>
<comment type="caution">
    <text evidence="9">The sequence shown here is derived from an EMBL/GenBank/DDBJ whole genome shotgun (WGS) entry which is preliminary data.</text>
</comment>
<dbReference type="NCBIfam" id="TIGR04057">
    <property type="entry name" value="SusC_RagA_signa"/>
    <property type="match status" value="1"/>
</dbReference>
<dbReference type="SUPFAM" id="SSF56935">
    <property type="entry name" value="Porins"/>
    <property type="match status" value="1"/>
</dbReference>
<dbReference type="InterPro" id="IPR023997">
    <property type="entry name" value="TonB-dep_OMP_SusC/RagA_CS"/>
</dbReference>
<keyword evidence="3 7" id="KW-1134">Transmembrane beta strand</keyword>
<organism evidence="9 10">
    <name type="scientific">Sphingobacterium humi</name>
    <dbReference type="NCBI Taxonomy" id="1796905"/>
    <lineage>
        <taxon>Bacteria</taxon>
        <taxon>Pseudomonadati</taxon>
        <taxon>Bacteroidota</taxon>
        <taxon>Sphingobacteriia</taxon>
        <taxon>Sphingobacteriales</taxon>
        <taxon>Sphingobacteriaceae</taxon>
        <taxon>Sphingobacterium</taxon>
    </lineage>
</organism>
<keyword evidence="10" id="KW-1185">Reference proteome</keyword>
<proteinExistence type="inferred from homology"/>
<evidence type="ECO:0000256" key="2">
    <source>
        <dbReference type="ARBA" id="ARBA00022448"/>
    </source>
</evidence>
<keyword evidence="5 7" id="KW-0472">Membrane</keyword>
<dbReference type="InterPro" id="IPR039426">
    <property type="entry name" value="TonB-dep_rcpt-like"/>
</dbReference>
<reference evidence="9 10" key="1">
    <citation type="submission" date="2019-12" db="EMBL/GenBank/DDBJ databases">
        <authorList>
            <person name="Dong K."/>
        </authorList>
    </citation>
    <scope>NUCLEOTIDE SEQUENCE [LARGE SCALE GENOMIC DNA]</scope>
    <source>
        <strain evidence="9 10">JCM 31225</strain>
    </source>
</reference>
<dbReference type="InterPro" id="IPR036942">
    <property type="entry name" value="Beta-barrel_TonB_sf"/>
</dbReference>
<evidence type="ECO:0000256" key="3">
    <source>
        <dbReference type="ARBA" id="ARBA00022452"/>
    </source>
</evidence>
<dbReference type="PROSITE" id="PS52016">
    <property type="entry name" value="TONB_DEPENDENT_REC_3"/>
    <property type="match status" value="1"/>
</dbReference>
<keyword evidence="4 7" id="KW-0812">Transmembrane</keyword>
<dbReference type="SMART" id="SM00965">
    <property type="entry name" value="STN"/>
    <property type="match status" value="1"/>
</dbReference>
<evidence type="ECO:0000256" key="5">
    <source>
        <dbReference type="ARBA" id="ARBA00023136"/>
    </source>
</evidence>
<dbReference type="AlphaFoldDB" id="A0A6N8L108"/>
<dbReference type="Gene3D" id="2.170.130.10">
    <property type="entry name" value="TonB-dependent receptor, plug domain"/>
    <property type="match status" value="1"/>
</dbReference>
<dbReference type="Gene3D" id="2.60.40.1120">
    <property type="entry name" value="Carboxypeptidase-like, regulatory domain"/>
    <property type="match status" value="1"/>
</dbReference>
<evidence type="ECO:0000256" key="1">
    <source>
        <dbReference type="ARBA" id="ARBA00004571"/>
    </source>
</evidence>
<evidence type="ECO:0000256" key="4">
    <source>
        <dbReference type="ARBA" id="ARBA00022692"/>
    </source>
</evidence>
<protein>
    <submittedName>
        <fullName evidence="9">SusC/RagA family TonB-linked outer membrane protein</fullName>
    </submittedName>
</protein>
<dbReference type="NCBIfam" id="TIGR04056">
    <property type="entry name" value="OMP_RagA_SusC"/>
    <property type="match status" value="1"/>
</dbReference>
<evidence type="ECO:0000313" key="10">
    <source>
        <dbReference type="Proteomes" id="UP000435036"/>
    </source>
</evidence>
<dbReference type="Gene3D" id="3.55.50.30">
    <property type="match status" value="1"/>
</dbReference>
<dbReference type="Pfam" id="PF07715">
    <property type="entry name" value="Plug"/>
    <property type="match status" value="1"/>
</dbReference>
<comment type="subcellular location">
    <subcellularLocation>
        <location evidence="1 7">Cell outer membrane</location>
        <topology evidence="1 7">Multi-pass membrane protein</topology>
    </subcellularLocation>
</comment>
<comment type="similarity">
    <text evidence="7">Belongs to the TonB-dependent receptor family.</text>
</comment>
<dbReference type="InterPro" id="IPR012910">
    <property type="entry name" value="Plug_dom"/>
</dbReference>
<dbReference type="Pfam" id="PF07660">
    <property type="entry name" value="STN"/>
    <property type="match status" value="1"/>
</dbReference>
<dbReference type="InterPro" id="IPR011662">
    <property type="entry name" value="Secretin/TonB_short_N"/>
</dbReference>
<sequence>MNLHKLNQRVKGKDVPWLSASIFRVNPATTMKLATALLTFASLQLSATSYSQQVTLSKKNSSLNHVLHEIRQQSGYNVLYNSDLINSKGKIDVQLKNASLDEALSQSLEGSGLTYTIQDKTILIRPRTDNNGLNTSQQDSRPVKGRVLSTDKQPMAGVVISELGSNNKTQTDGKGYFELKGVKRSTTALVASYVGYETQQLPLSSNQNELNFNLAVQQNQLEEVDVVVSTGYQNLPKERATGSFSFVNEEKLKLTNLGSTNFAKGLEGVVPGLLVGQNGSMEIRGASSLRSATRNVLIVVDGFPVESGNFTINPNDIQSISVLKDAAAASIWGVRASNGVVVIVTKSGMATEGRAVFEVSSNLAIEEQPDFTYMNPASSSDYIDFEVETIKRGWINFSNLGNSHYSPVAELFYKKHLGKLTDAEVEAGLDKLRSVNSLSQQDLFYRKAVQKQLNLSVRGGTEKYNFFISSFYTNQLTNLQGNKNDNFNLNFKNDLQVLPKLNLNLGVNSTFVKNIMPNDGYSFIDSRPYLLFLDDEDQYVSHSARVGNHLLGDYYNKGYYNWEYNPLQNVRGTTYNQNSFATRINVGANYQIMEGLKFQSQYQTELRFINGDKLQNMDTYFVRNLANTWRVYDANKGTYEQKLPAGPIFDKDKSRQDSWTFRNSLTLDRQFGADHTVSAIAGVELRSIGLKSNSERYYNYNSQALTQDIFNALAISNFTLNALGEYSSYTWNPNFVETKNRFFSAFANAAYTYLSKYTLSGSIRTDQSNLFGTDPKYRYRPLWSAGASWNIRKENFMQDATFLNQLILRATYGLNGNIGNSSPYPIATTGKSFATQENMLTFSNPENQFLRPEKTATTNFGVDFALFEHRISGSLDYYNRKSYDLLAKSLLDATTGFLSADRNTAIMNNHGIDLNLTGRVLTGEFKVDVDLNLGYNKNKVTDVIAPNKTATVYIAGNEPIKDLPLSYLYSYNWAGLSDKGEPQIYDADGNIHSWSKSRLTDVNALVYNGTMVPPFYGGAFIHFNYKGFTLSPQFTFKAGHKMRTASPRMDGYPRITGDIANRWRNPGDEAHTDIPRVFDRVTVSQVWSDYYQKSSHWIADASFIRLRSVTLNYRLPNAFIKNVFNEANVSVQANNFLLWSANEQGVDPDYVSLSTGAVNMPPAKNFIFSLNLKF</sequence>
<dbReference type="Gene3D" id="2.40.170.20">
    <property type="entry name" value="TonB-dependent receptor, beta-barrel domain"/>
    <property type="match status" value="1"/>
</dbReference>
<evidence type="ECO:0000313" key="9">
    <source>
        <dbReference type="EMBL" id="MVZ62689.1"/>
    </source>
</evidence>
<feature type="domain" description="Secretin/TonB short N-terminal" evidence="8">
    <location>
        <begin position="76"/>
        <end position="127"/>
    </location>
</feature>
<gene>
    <name evidence="9" type="ORF">GQF63_11695</name>
</gene>
<keyword evidence="6 7" id="KW-0998">Cell outer membrane</keyword>
<dbReference type="InterPro" id="IPR023996">
    <property type="entry name" value="TonB-dep_OMP_SusC/RagA"/>
</dbReference>
<dbReference type="InterPro" id="IPR008969">
    <property type="entry name" value="CarboxyPept-like_regulatory"/>
</dbReference>
<evidence type="ECO:0000256" key="7">
    <source>
        <dbReference type="PROSITE-ProRule" id="PRU01360"/>
    </source>
</evidence>
<dbReference type="Pfam" id="PF13715">
    <property type="entry name" value="CarbopepD_reg_2"/>
    <property type="match status" value="1"/>
</dbReference>
<dbReference type="GO" id="GO:0009279">
    <property type="term" value="C:cell outer membrane"/>
    <property type="evidence" value="ECO:0007669"/>
    <property type="project" value="UniProtKB-SubCell"/>
</dbReference>
<dbReference type="InterPro" id="IPR037066">
    <property type="entry name" value="Plug_dom_sf"/>
</dbReference>
<evidence type="ECO:0000259" key="8">
    <source>
        <dbReference type="SMART" id="SM00965"/>
    </source>
</evidence>
<dbReference type="EMBL" id="WSQA01000008">
    <property type="protein sequence ID" value="MVZ62689.1"/>
    <property type="molecule type" value="Genomic_DNA"/>
</dbReference>
<dbReference type="RefSeq" id="WP_160369415.1">
    <property type="nucleotide sequence ID" value="NZ_WSQA01000008.1"/>
</dbReference>
<keyword evidence="2 7" id="KW-0813">Transport</keyword>
<dbReference type="SUPFAM" id="SSF49464">
    <property type="entry name" value="Carboxypeptidase regulatory domain-like"/>
    <property type="match status" value="1"/>
</dbReference>